<comment type="caution">
    <text evidence="2">The sequence shown here is derived from an EMBL/GenBank/DDBJ whole genome shotgun (WGS) entry which is preliminary data.</text>
</comment>
<feature type="transmembrane region" description="Helical" evidence="1">
    <location>
        <begin position="7"/>
        <end position="28"/>
    </location>
</feature>
<keyword evidence="1" id="KW-1133">Transmembrane helix</keyword>
<dbReference type="Pfam" id="PF24020">
    <property type="entry name" value="DUF7333"/>
    <property type="match status" value="1"/>
</dbReference>
<dbReference type="RefSeq" id="WP_005043047.1">
    <property type="nucleotide sequence ID" value="NZ_AOME01000053.1"/>
</dbReference>
<name>M0N5B7_9EURY</name>
<proteinExistence type="predicted"/>
<keyword evidence="3" id="KW-1185">Reference proteome</keyword>
<keyword evidence="1" id="KW-0472">Membrane</keyword>
<organism evidence="2 3">
    <name type="scientific">Halococcus salifodinae DSM 8989</name>
    <dbReference type="NCBI Taxonomy" id="1227456"/>
    <lineage>
        <taxon>Archaea</taxon>
        <taxon>Methanobacteriati</taxon>
        <taxon>Methanobacteriota</taxon>
        <taxon>Stenosarchaea group</taxon>
        <taxon>Halobacteria</taxon>
        <taxon>Halobacteriales</taxon>
        <taxon>Halococcaceae</taxon>
        <taxon>Halococcus</taxon>
    </lineage>
</organism>
<accession>M0N5B7</accession>
<dbReference type="STRING" id="1227456.C450_09783"/>
<dbReference type="OrthoDB" id="214577at2157"/>
<reference evidence="2 3" key="1">
    <citation type="journal article" date="2014" name="PLoS Genet.">
        <title>Phylogenetically driven sequencing of extremely halophilic archaea reveals strategies for static and dynamic osmo-response.</title>
        <authorList>
            <person name="Becker E.A."/>
            <person name="Seitzer P.M."/>
            <person name="Tritt A."/>
            <person name="Larsen D."/>
            <person name="Krusor M."/>
            <person name="Yao A.I."/>
            <person name="Wu D."/>
            <person name="Madern D."/>
            <person name="Eisen J.A."/>
            <person name="Darling A.E."/>
            <person name="Facciotti M.T."/>
        </authorList>
    </citation>
    <scope>NUCLEOTIDE SEQUENCE [LARGE SCALE GENOMIC DNA]</scope>
    <source>
        <strain evidence="2 3">DSM 8989</strain>
    </source>
</reference>
<gene>
    <name evidence="2" type="ORF">C450_09783</name>
</gene>
<evidence type="ECO:0000313" key="2">
    <source>
        <dbReference type="EMBL" id="EMA52748.1"/>
    </source>
</evidence>
<sequence length="64" mass="6560">MEFDSTTTAIAFVALIAIGVGGLLVSGVMATGTVLMMVLPAMVVFGLLCLAIGTQYGQHRTSGR</sequence>
<dbReference type="EMBL" id="AOME01000053">
    <property type="protein sequence ID" value="EMA52748.1"/>
    <property type="molecule type" value="Genomic_DNA"/>
</dbReference>
<dbReference type="AlphaFoldDB" id="M0N5B7"/>
<protein>
    <submittedName>
        <fullName evidence="2">Uncharacterized protein</fullName>
    </submittedName>
</protein>
<dbReference type="Proteomes" id="UP000011625">
    <property type="component" value="Unassembled WGS sequence"/>
</dbReference>
<evidence type="ECO:0000256" key="1">
    <source>
        <dbReference type="SAM" id="Phobius"/>
    </source>
</evidence>
<keyword evidence="1" id="KW-0812">Transmembrane</keyword>
<feature type="transmembrane region" description="Helical" evidence="1">
    <location>
        <begin position="34"/>
        <end position="54"/>
    </location>
</feature>
<dbReference type="InterPro" id="IPR055757">
    <property type="entry name" value="DUF7333"/>
</dbReference>
<evidence type="ECO:0000313" key="3">
    <source>
        <dbReference type="Proteomes" id="UP000011625"/>
    </source>
</evidence>
<dbReference type="PATRIC" id="fig|1227456.3.peg.1975"/>